<dbReference type="Proteomes" id="UP000189940">
    <property type="component" value="Unassembled WGS sequence"/>
</dbReference>
<sequence>MTLRGFGGESKIGTRRSYSIAAVACRFGTALRLDLVEVNQIYIVERFDPGQSVIGPAGMRQNKTTIQPPSARVHCLMISRWCVA</sequence>
<evidence type="ECO:0000313" key="2">
    <source>
        <dbReference type="Proteomes" id="UP000189940"/>
    </source>
</evidence>
<protein>
    <submittedName>
        <fullName evidence="1">Uncharacterized protein</fullName>
    </submittedName>
</protein>
<dbReference type="EMBL" id="MWPQ01000022">
    <property type="protein sequence ID" value="OPH83861.1"/>
    <property type="molecule type" value="Genomic_DNA"/>
</dbReference>
<reference evidence="1 2" key="1">
    <citation type="submission" date="2017-02" db="EMBL/GenBank/DDBJ databases">
        <title>Genome sequence of the nitrite-oxidizing bacterium Nitrobacter vulgaris strain Ab1.</title>
        <authorList>
            <person name="Mellbye B.L."/>
            <person name="Davis E.W."/>
            <person name="Spieck E."/>
            <person name="Chang J.H."/>
            <person name="Bottomley P.J."/>
            <person name="Sayavedra-Soto L.A."/>
        </authorList>
    </citation>
    <scope>NUCLEOTIDE SEQUENCE [LARGE SCALE GENOMIC DNA]</scope>
    <source>
        <strain evidence="1 2">Ab1</strain>
    </source>
</reference>
<evidence type="ECO:0000313" key="1">
    <source>
        <dbReference type="EMBL" id="OPH83861.1"/>
    </source>
</evidence>
<proteinExistence type="predicted"/>
<name>A0A1V4I0U1_NITVU</name>
<organism evidence="1 2">
    <name type="scientific">Nitrobacter vulgaris</name>
    <dbReference type="NCBI Taxonomy" id="29421"/>
    <lineage>
        <taxon>Bacteria</taxon>
        <taxon>Pseudomonadati</taxon>
        <taxon>Pseudomonadota</taxon>
        <taxon>Alphaproteobacteria</taxon>
        <taxon>Hyphomicrobiales</taxon>
        <taxon>Nitrobacteraceae</taxon>
        <taxon>Nitrobacter</taxon>
    </lineage>
</organism>
<dbReference type="AlphaFoldDB" id="A0A1V4I0U1"/>
<gene>
    <name evidence="1" type="ORF">B2M20_04975</name>
</gene>
<keyword evidence="2" id="KW-1185">Reference proteome</keyword>
<accession>A0A1V4I0U1</accession>
<comment type="caution">
    <text evidence="1">The sequence shown here is derived from an EMBL/GenBank/DDBJ whole genome shotgun (WGS) entry which is preliminary data.</text>
</comment>